<organism evidence="2 4">
    <name type="scientific">Neospora caninum (strain Liverpool)</name>
    <dbReference type="NCBI Taxonomy" id="572307"/>
    <lineage>
        <taxon>Eukaryota</taxon>
        <taxon>Sar</taxon>
        <taxon>Alveolata</taxon>
        <taxon>Apicomplexa</taxon>
        <taxon>Conoidasida</taxon>
        <taxon>Coccidia</taxon>
        <taxon>Eucoccidiorida</taxon>
        <taxon>Eimeriorina</taxon>
        <taxon>Sarcocystidae</taxon>
        <taxon>Neospora</taxon>
    </lineage>
</organism>
<dbReference type="InParanoid" id="F0VD19"/>
<evidence type="ECO:0000313" key="4">
    <source>
        <dbReference type="Proteomes" id="UP000007494"/>
    </source>
</evidence>
<dbReference type="Proteomes" id="UP000007494">
    <property type="component" value="Chromosome V"/>
</dbReference>
<reference evidence="2" key="2">
    <citation type="submission" date="2011-03" db="EMBL/GenBank/DDBJ databases">
        <title>Comparative genomics and transcriptomics of Neospora caninum and Toxoplasma gondii.</title>
        <authorList>
            <person name="Reid A.J."/>
            <person name="Sohal A."/>
            <person name="Harris D."/>
            <person name="Quail M."/>
            <person name="Sanders M."/>
            <person name="Berriman M."/>
            <person name="Wastling J.M."/>
            <person name="Pain A."/>
        </authorList>
    </citation>
    <scope>NUCLEOTIDE SEQUENCE</scope>
    <source>
        <strain evidence="2">Liverpool</strain>
    </source>
</reference>
<proteinExistence type="predicted"/>
<evidence type="ECO:0000313" key="3">
    <source>
        <dbReference type="EMBL" id="CEL65484.1"/>
    </source>
</evidence>
<keyword evidence="4" id="KW-1185">Reference proteome</keyword>
<dbReference type="EMBL" id="LN714479">
    <property type="protein sequence ID" value="CEL65484.1"/>
    <property type="molecule type" value="Genomic_DNA"/>
</dbReference>
<dbReference type="VEuPathDB" id="ToxoDB:NCLIV_013270"/>
<sequence>MPVQQQPRRAAEPALESLARLPSESVEPAVAVQVSLRTDPPCVHSSPRARKTVTALDPGQAVRKVLKEEAHESMERWSIVHDREPGRLSTASFPSVTGRYSNLSTLHASDGSGTGARRRSKQDGTRNYEVTMLTAWQFFKELHEVVLETGDLRDYICHTYGVRRRQESGLSCAKRSRGVCKQRRHGRVLTPACERVDYTLSGASLPTSTTSSVRCTASLASSSVSTTAMAAPTRATPASVSTNSYQMDPRRPEGRSIAPAGLGHAVRREERALVDMLLARTFSQIDETEGLDTEGSFAASPSSSDFSDSLCFLDAVLDALVEDSSEEVYVS</sequence>
<dbReference type="eggNOG" id="ENOG502TMSW">
    <property type="taxonomic scope" value="Eukaryota"/>
</dbReference>
<reference evidence="2" key="1">
    <citation type="submission" date="2011-02" db="EMBL/GenBank/DDBJ databases">
        <authorList>
            <person name="Aslett M."/>
        </authorList>
    </citation>
    <scope>NUCLEOTIDE SEQUENCE</scope>
    <source>
        <strain evidence="2">Liverpool</strain>
    </source>
</reference>
<feature type="region of interest" description="Disordered" evidence="1">
    <location>
        <begin position="230"/>
        <end position="263"/>
    </location>
</feature>
<dbReference type="OMA" id="HESMERW"/>
<dbReference type="OrthoDB" id="10647382at2759"/>
<evidence type="ECO:0000256" key="1">
    <source>
        <dbReference type="SAM" id="MobiDB-lite"/>
    </source>
</evidence>
<reference evidence="4" key="3">
    <citation type="journal article" date="2012" name="PLoS Pathog.">
        <title>Comparative genomics of the apicomplexan parasites Toxoplasma gondii and Neospora caninum: Coccidia differing in host range and transmission strategy.</title>
        <authorList>
            <person name="Reid A.J."/>
            <person name="Vermont S.J."/>
            <person name="Cotton J.A."/>
            <person name="Harris D."/>
            <person name="Hill-Cawthorne G.A."/>
            <person name="Konen-Waisman S."/>
            <person name="Latham S.M."/>
            <person name="Mourier T."/>
            <person name="Norton R."/>
            <person name="Quail M.A."/>
            <person name="Sanders M."/>
            <person name="Shanmugam D."/>
            <person name="Sohal A."/>
            <person name="Wasmuth J.D."/>
            <person name="Brunk B."/>
            <person name="Grigg M.E."/>
            <person name="Howard J.C."/>
            <person name="Parkinson J."/>
            <person name="Roos D.S."/>
            <person name="Trees A.J."/>
            <person name="Berriman M."/>
            <person name="Pain A."/>
            <person name="Wastling J.M."/>
        </authorList>
    </citation>
    <scope>NUCLEOTIDE SEQUENCE [LARGE SCALE GENOMIC DNA]</scope>
    <source>
        <strain evidence="4">Liverpool</strain>
    </source>
</reference>
<protein>
    <submittedName>
        <fullName evidence="2">Uncharacterized protein</fullName>
    </submittedName>
</protein>
<name>F0VD19_NEOCL</name>
<evidence type="ECO:0000313" key="2">
    <source>
        <dbReference type="EMBL" id="CBZ51534.1"/>
    </source>
</evidence>
<dbReference type="RefSeq" id="XP_003881567.1">
    <property type="nucleotide sequence ID" value="XM_003881518.1"/>
</dbReference>
<dbReference type="AlphaFoldDB" id="F0VD19"/>
<reference evidence="3" key="4">
    <citation type="journal article" date="2015" name="PLoS ONE">
        <title>Comprehensive Evaluation of Toxoplasma gondii VEG and Neospora caninum LIV Genomes with Tachyzoite Stage Transcriptome and Proteome Defines Novel Transcript Features.</title>
        <authorList>
            <person name="Ramaprasad A."/>
            <person name="Mourier T."/>
            <person name="Naeem R."/>
            <person name="Malas T.B."/>
            <person name="Moussa E."/>
            <person name="Panigrahi A."/>
            <person name="Vermont S.J."/>
            <person name="Otto T.D."/>
            <person name="Wastling J."/>
            <person name="Pain A."/>
        </authorList>
    </citation>
    <scope>NUCLEOTIDE SEQUENCE</scope>
    <source>
        <strain evidence="3">Liverpool</strain>
    </source>
</reference>
<dbReference type="GeneID" id="13443843"/>
<accession>F0VD19</accession>
<dbReference type="EMBL" id="FR823386">
    <property type="protein sequence ID" value="CBZ51534.1"/>
    <property type="molecule type" value="Genomic_DNA"/>
</dbReference>
<gene>
    <name evidence="3" type="ORF">BN1204_013270</name>
    <name evidence="2" type="ORF">NCLIV_013270</name>
</gene>
<feature type="region of interest" description="Disordered" evidence="1">
    <location>
        <begin position="104"/>
        <end position="124"/>
    </location>
</feature>